<organism evidence="2 3">
    <name type="scientific">Candidatus Doudnabacteria bacterium RIFCSPHIGHO2_01_FULL_46_14</name>
    <dbReference type="NCBI Taxonomy" id="1817824"/>
    <lineage>
        <taxon>Bacteria</taxon>
        <taxon>Candidatus Doudnaibacteriota</taxon>
    </lineage>
</organism>
<dbReference type="Gene3D" id="1.10.20.60">
    <property type="entry name" value="Glu-tRNAGln amidotransferase C subunit, N-terminal domain"/>
    <property type="match status" value="1"/>
</dbReference>
<dbReference type="Proteomes" id="UP000176864">
    <property type="component" value="Unassembled WGS sequence"/>
</dbReference>
<dbReference type="GO" id="GO:0005524">
    <property type="term" value="F:ATP binding"/>
    <property type="evidence" value="ECO:0007669"/>
    <property type="project" value="UniProtKB-KW"/>
</dbReference>
<name>A0A1F5NN53_9BACT</name>
<comment type="subunit">
    <text evidence="1">Heterotrimer of A, B and C subunits.</text>
</comment>
<comment type="catalytic activity">
    <reaction evidence="1">
        <text>L-glutamyl-tRNA(Gln) + L-glutamine + ATP + H2O = L-glutaminyl-tRNA(Gln) + L-glutamate + ADP + phosphate + H(+)</text>
        <dbReference type="Rhea" id="RHEA:17521"/>
        <dbReference type="Rhea" id="RHEA-COMP:9681"/>
        <dbReference type="Rhea" id="RHEA-COMP:9684"/>
        <dbReference type="ChEBI" id="CHEBI:15377"/>
        <dbReference type="ChEBI" id="CHEBI:15378"/>
        <dbReference type="ChEBI" id="CHEBI:29985"/>
        <dbReference type="ChEBI" id="CHEBI:30616"/>
        <dbReference type="ChEBI" id="CHEBI:43474"/>
        <dbReference type="ChEBI" id="CHEBI:58359"/>
        <dbReference type="ChEBI" id="CHEBI:78520"/>
        <dbReference type="ChEBI" id="CHEBI:78521"/>
        <dbReference type="ChEBI" id="CHEBI:456216"/>
    </reaction>
</comment>
<comment type="caution">
    <text evidence="2">The sequence shown here is derived from an EMBL/GenBank/DDBJ whole genome shotgun (WGS) entry which is preliminary data.</text>
</comment>
<dbReference type="GO" id="GO:0050567">
    <property type="term" value="F:glutaminyl-tRNA synthase (glutamine-hydrolyzing) activity"/>
    <property type="evidence" value="ECO:0007669"/>
    <property type="project" value="UniProtKB-UniRule"/>
</dbReference>
<dbReference type="GO" id="GO:0050566">
    <property type="term" value="F:asparaginyl-tRNA synthase (glutamine-hydrolyzing) activity"/>
    <property type="evidence" value="ECO:0007669"/>
    <property type="project" value="RHEA"/>
</dbReference>
<evidence type="ECO:0000256" key="1">
    <source>
        <dbReference type="HAMAP-Rule" id="MF_00122"/>
    </source>
</evidence>
<dbReference type="HAMAP" id="MF_00122">
    <property type="entry name" value="GatC"/>
    <property type="match status" value="1"/>
</dbReference>
<gene>
    <name evidence="1" type="primary">gatC</name>
    <name evidence="2" type="ORF">A2751_05750</name>
</gene>
<dbReference type="EMBL" id="MFEK01000007">
    <property type="protein sequence ID" value="OGE79117.1"/>
    <property type="molecule type" value="Genomic_DNA"/>
</dbReference>
<keyword evidence="2" id="KW-0808">Transferase</keyword>
<dbReference type="PANTHER" id="PTHR15004:SF0">
    <property type="entry name" value="GLUTAMYL-TRNA(GLN) AMIDOTRANSFERASE SUBUNIT C, MITOCHONDRIAL"/>
    <property type="match status" value="1"/>
</dbReference>
<dbReference type="InterPro" id="IPR036113">
    <property type="entry name" value="Asp/Glu-ADT_sf_sub_c"/>
</dbReference>
<dbReference type="GO" id="GO:0006450">
    <property type="term" value="P:regulation of translational fidelity"/>
    <property type="evidence" value="ECO:0007669"/>
    <property type="project" value="InterPro"/>
</dbReference>
<dbReference type="InterPro" id="IPR003837">
    <property type="entry name" value="GatC"/>
</dbReference>
<keyword evidence="1" id="KW-0648">Protein biosynthesis</keyword>
<dbReference type="GO" id="GO:0016740">
    <property type="term" value="F:transferase activity"/>
    <property type="evidence" value="ECO:0007669"/>
    <property type="project" value="UniProtKB-KW"/>
</dbReference>
<dbReference type="EC" id="6.3.5.-" evidence="1"/>
<dbReference type="STRING" id="1817824.A2751_05750"/>
<dbReference type="PANTHER" id="PTHR15004">
    <property type="entry name" value="GLUTAMYL-TRNA(GLN) AMIDOTRANSFERASE SUBUNIT C, MITOCHONDRIAL"/>
    <property type="match status" value="1"/>
</dbReference>
<keyword evidence="1" id="KW-0436">Ligase</keyword>
<comment type="similarity">
    <text evidence="1">Belongs to the GatC family.</text>
</comment>
<reference evidence="2 3" key="1">
    <citation type="journal article" date="2016" name="Nat. Commun.">
        <title>Thousands of microbial genomes shed light on interconnected biogeochemical processes in an aquifer system.</title>
        <authorList>
            <person name="Anantharaman K."/>
            <person name="Brown C.T."/>
            <person name="Hug L.A."/>
            <person name="Sharon I."/>
            <person name="Castelle C.J."/>
            <person name="Probst A.J."/>
            <person name="Thomas B.C."/>
            <person name="Singh A."/>
            <person name="Wilkins M.J."/>
            <person name="Karaoz U."/>
            <person name="Brodie E.L."/>
            <person name="Williams K.H."/>
            <person name="Hubbard S.S."/>
            <person name="Banfield J.F."/>
        </authorList>
    </citation>
    <scope>NUCLEOTIDE SEQUENCE [LARGE SCALE GENOMIC DNA]</scope>
</reference>
<comment type="function">
    <text evidence="1">Allows the formation of correctly charged Asn-tRNA(Asn) or Gln-tRNA(Gln) through the transamidation of misacylated Asp-tRNA(Asn) or Glu-tRNA(Gln) in organisms which lack either or both of asparaginyl-tRNA or glutaminyl-tRNA synthetases. The reaction takes place in the presence of glutamine and ATP through an activated phospho-Asp-tRNA(Asn) or phospho-Glu-tRNA(Gln).</text>
</comment>
<dbReference type="Pfam" id="PF02686">
    <property type="entry name" value="GatC"/>
    <property type="match status" value="1"/>
</dbReference>
<sequence>MITQEEVAYIAKLARIELKQEELEKYRIDLNKILGYIEILKTVDTTGVEPLAQVTGLENIFRSDEAEEQGIADDILQNISETSGRFIRVKKVL</sequence>
<dbReference type="SUPFAM" id="SSF141000">
    <property type="entry name" value="Glu-tRNAGln amidotransferase C subunit"/>
    <property type="match status" value="1"/>
</dbReference>
<keyword evidence="1" id="KW-0067">ATP-binding</keyword>
<accession>A0A1F5NN53</accession>
<dbReference type="NCBIfam" id="TIGR00135">
    <property type="entry name" value="gatC"/>
    <property type="match status" value="1"/>
</dbReference>
<dbReference type="GO" id="GO:0070681">
    <property type="term" value="P:glutaminyl-tRNAGln biosynthesis via transamidation"/>
    <property type="evidence" value="ECO:0007669"/>
    <property type="project" value="TreeGrafter"/>
</dbReference>
<comment type="catalytic activity">
    <reaction evidence="1">
        <text>L-aspartyl-tRNA(Asn) + L-glutamine + ATP + H2O = L-asparaginyl-tRNA(Asn) + L-glutamate + ADP + phosphate + 2 H(+)</text>
        <dbReference type="Rhea" id="RHEA:14513"/>
        <dbReference type="Rhea" id="RHEA-COMP:9674"/>
        <dbReference type="Rhea" id="RHEA-COMP:9677"/>
        <dbReference type="ChEBI" id="CHEBI:15377"/>
        <dbReference type="ChEBI" id="CHEBI:15378"/>
        <dbReference type="ChEBI" id="CHEBI:29985"/>
        <dbReference type="ChEBI" id="CHEBI:30616"/>
        <dbReference type="ChEBI" id="CHEBI:43474"/>
        <dbReference type="ChEBI" id="CHEBI:58359"/>
        <dbReference type="ChEBI" id="CHEBI:78515"/>
        <dbReference type="ChEBI" id="CHEBI:78516"/>
        <dbReference type="ChEBI" id="CHEBI:456216"/>
    </reaction>
</comment>
<keyword evidence="1" id="KW-0547">Nucleotide-binding</keyword>
<dbReference type="AlphaFoldDB" id="A0A1F5NN53"/>
<evidence type="ECO:0000313" key="2">
    <source>
        <dbReference type="EMBL" id="OGE79117.1"/>
    </source>
</evidence>
<evidence type="ECO:0000313" key="3">
    <source>
        <dbReference type="Proteomes" id="UP000176864"/>
    </source>
</evidence>
<protein>
    <recommendedName>
        <fullName evidence="1">Aspartyl/glutamyl-tRNA(Asn/Gln) amidotransferase subunit C</fullName>
        <shortName evidence="1">Asp/Glu-ADT subunit C</shortName>
        <ecNumber evidence="1">6.3.5.-</ecNumber>
    </recommendedName>
</protein>
<dbReference type="GO" id="GO:0006412">
    <property type="term" value="P:translation"/>
    <property type="evidence" value="ECO:0007669"/>
    <property type="project" value="UniProtKB-UniRule"/>
</dbReference>
<proteinExistence type="inferred from homology"/>